<evidence type="ECO:0000256" key="1">
    <source>
        <dbReference type="ARBA" id="ARBA00005513"/>
    </source>
</evidence>
<dbReference type="GO" id="GO:0012505">
    <property type="term" value="C:endomembrane system"/>
    <property type="evidence" value="ECO:0007669"/>
    <property type="project" value="UniProtKB-SubCell"/>
</dbReference>
<dbReference type="Pfam" id="PF00213">
    <property type="entry name" value="OSCP"/>
    <property type="match status" value="1"/>
</dbReference>
<keyword evidence="5 13" id="KW-0375">Hydrogen ion transport</keyword>
<comment type="function">
    <text evidence="10 13">F(1)F(0) ATP synthase produces ATP from ADP in the presence of a proton or sodium gradient. F-type ATPases consist of two structural domains, F(1) containing the extramembraneous catalytic core and F(0) containing the membrane proton channel, linked together by a central stalk and a peripheral stalk. During catalysis, ATP synthesis in the catalytic domain of F(1) is coupled via a rotary mechanism of the central stalk subunits to proton translocation.</text>
</comment>
<organism evidence="16 17">
    <name type="scientific">Hahella chejuensis (strain KCTC 2396)</name>
    <dbReference type="NCBI Taxonomy" id="349521"/>
    <lineage>
        <taxon>Bacteria</taxon>
        <taxon>Pseudomonadati</taxon>
        <taxon>Pseudomonadota</taxon>
        <taxon>Gammaproteobacteria</taxon>
        <taxon>Oceanospirillales</taxon>
        <taxon>Hahellaceae</taxon>
        <taxon>Hahella</taxon>
    </lineage>
</organism>
<dbReference type="eggNOG" id="COG0711">
    <property type="taxonomic scope" value="Bacteria"/>
</dbReference>
<reference evidence="16 17" key="1">
    <citation type="journal article" date="2005" name="Nucleic Acids Res.">
        <title>Genomic blueprint of Hahella chejuensis, a marine microbe producing an algicidal agent.</title>
        <authorList>
            <person name="Jeong H."/>
            <person name="Yim J.H."/>
            <person name="Lee C."/>
            <person name="Choi S.-H."/>
            <person name="Park Y.K."/>
            <person name="Yoon S.H."/>
            <person name="Hur C.-G."/>
            <person name="Kang H.-Y."/>
            <person name="Kim D."/>
            <person name="Lee H.H."/>
            <person name="Park K.H."/>
            <person name="Park S.-H."/>
            <person name="Park H.-S."/>
            <person name="Lee H.K."/>
            <person name="Oh T.K."/>
            <person name="Kim J.F."/>
        </authorList>
    </citation>
    <scope>NUCLEOTIDE SEQUENCE [LARGE SCALE GENOMIC DNA]</scope>
    <source>
        <strain evidence="16 17">KCTC 2396</strain>
    </source>
</reference>
<dbReference type="RefSeq" id="WP_011394883.1">
    <property type="nucleotide sequence ID" value="NC_007645.1"/>
</dbReference>
<accession>Q2SNG6</accession>
<evidence type="ECO:0000256" key="2">
    <source>
        <dbReference type="ARBA" id="ARBA00022448"/>
    </source>
</evidence>
<evidence type="ECO:0000256" key="8">
    <source>
        <dbReference type="ARBA" id="ARBA00023136"/>
    </source>
</evidence>
<keyword evidence="2 13" id="KW-0813">Transport</keyword>
<comment type="similarity">
    <text evidence="1 13 14">Belongs to the ATPase B chain family.</text>
</comment>
<evidence type="ECO:0000313" key="16">
    <source>
        <dbReference type="EMBL" id="ABC27808.1"/>
    </source>
</evidence>
<comment type="subcellular location">
    <subcellularLocation>
        <location evidence="13">Cell inner membrane</location>
        <topology evidence="13">Single-pass membrane protein</topology>
    </subcellularLocation>
    <subcellularLocation>
        <location evidence="12">Endomembrane system</location>
        <topology evidence="12">Single-pass membrane protein</topology>
    </subcellularLocation>
</comment>
<dbReference type="Pfam" id="PF00430">
    <property type="entry name" value="ATP-synt_B"/>
    <property type="match status" value="1"/>
</dbReference>
<keyword evidence="13" id="KW-1003">Cell membrane</keyword>
<dbReference type="KEGG" id="hch:HCH_00918"/>
<name>Q2SNG6_HAHCH</name>
<dbReference type="GO" id="GO:0046961">
    <property type="term" value="F:proton-transporting ATPase activity, rotational mechanism"/>
    <property type="evidence" value="ECO:0007669"/>
    <property type="project" value="TreeGrafter"/>
</dbReference>
<gene>
    <name evidence="13" type="primary">atpF</name>
    <name evidence="16" type="synonym">atpF1</name>
    <name evidence="16" type="ordered locus">HCH_00918</name>
</gene>
<sequence length="242" mass="27943">MELDWTTVALEIINFIILVWLLKRFLYRPVLNIVEQRQANIKASLDQARDAQEQADVLKRQYTERLQTWEQEKQEARHKLQEELAREKAGKLESLRMRLDKEVDKARAARESQNQQWRRETAEQALQMGAGFASALLRPLADPHLEERLVNLFCERVSAWPPERLSGLRNGGNIEISTAYPLQEHAQHRLRETLQALATDHRPVLFQQDTSLLAGIRIASGGWTLGLNLADELRGFAESHHE</sequence>
<dbReference type="HOGENOM" id="CLU_070737_0_0_6"/>
<evidence type="ECO:0000256" key="9">
    <source>
        <dbReference type="ARBA" id="ARBA00023310"/>
    </source>
</evidence>
<proteinExistence type="inferred from homology"/>
<evidence type="ECO:0000256" key="10">
    <source>
        <dbReference type="ARBA" id="ARBA00025198"/>
    </source>
</evidence>
<dbReference type="PANTHER" id="PTHR33445">
    <property type="entry name" value="ATP SYNTHASE SUBUNIT B', CHLOROPLASTIC"/>
    <property type="match status" value="1"/>
</dbReference>
<dbReference type="EMBL" id="CP000155">
    <property type="protein sequence ID" value="ABC27808.1"/>
    <property type="molecule type" value="Genomic_DNA"/>
</dbReference>
<dbReference type="InterPro" id="IPR000711">
    <property type="entry name" value="ATPase_OSCP/dsu"/>
</dbReference>
<dbReference type="InterPro" id="IPR002146">
    <property type="entry name" value="ATP_synth_b/b'su_bac/chlpt"/>
</dbReference>
<evidence type="ECO:0000256" key="7">
    <source>
        <dbReference type="ARBA" id="ARBA00023065"/>
    </source>
</evidence>
<dbReference type="eggNOG" id="COG0712">
    <property type="taxonomic scope" value="Bacteria"/>
</dbReference>
<evidence type="ECO:0000256" key="3">
    <source>
        <dbReference type="ARBA" id="ARBA00022547"/>
    </source>
</evidence>
<dbReference type="STRING" id="349521.HCH_00918"/>
<keyword evidence="7 13" id="KW-0406">Ion transport</keyword>
<feature type="transmembrane region" description="Helical" evidence="13">
    <location>
        <begin position="6"/>
        <end position="22"/>
    </location>
</feature>
<feature type="coiled-coil region" evidence="15">
    <location>
        <begin position="34"/>
        <end position="116"/>
    </location>
</feature>
<comment type="function">
    <text evidence="11">Component of the F(0) channel, it forms part of the peripheral stalk, linking F(1) to F(0). The b'-subunit is a diverged and duplicated form of b found in plants and photosynthetic bacteria.</text>
</comment>
<evidence type="ECO:0000256" key="11">
    <source>
        <dbReference type="ARBA" id="ARBA00025614"/>
    </source>
</evidence>
<evidence type="ECO:0000256" key="14">
    <source>
        <dbReference type="RuleBase" id="RU003848"/>
    </source>
</evidence>
<keyword evidence="4 13" id="KW-0812">Transmembrane</keyword>
<evidence type="ECO:0000256" key="6">
    <source>
        <dbReference type="ARBA" id="ARBA00022989"/>
    </source>
</evidence>
<keyword evidence="17" id="KW-1185">Reference proteome</keyword>
<dbReference type="HAMAP" id="MF_01398">
    <property type="entry name" value="ATP_synth_b_bprime"/>
    <property type="match status" value="1"/>
</dbReference>
<keyword evidence="13" id="KW-0997">Cell inner membrane</keyword>
<dbReference type="GO" id="GO:0045259">
    <property type="term" value="C:proton-transporting ATP synthase complex"/>
    <property type="evidence" value="ECO:0007669"/>
    <property type="project" value="UniProtKB-KW"/>
</dbReference>
<dbReference type="Proteomes" id="UP000000238">
    <property type="component" value="Chromosome"/>
</dbReference>
<evidence type="ECO:0000256" key="5">
    <source>
        <dbReference type="ARBA" id="ARBA00022781"/>
    </source>
</evidence>
<dbReference type="PANTHER" id="PTHR33445:SF2">
    <property type="entry name" value="ATP SYNTHASE SUBUNIT B', CHLOROPLASTIC"/>
    <property type="match status" value="1"/>
</dbReference>
<evidence type="ECO:0000313" key="17">
    <source>
        <dbReference type="Proteomes" id="UP000000238"/>
    </source>
</evidence>
<evidence type="ECO:0000256" key="13">
    <source>
        <dbReference type="HAMAP-Rule" id="MF_01398"/>
    </source>
</evidence>
<keyword evidence="15" id="KW-0175">Coiled coil</keyword>
<dbReference type="CDD" id="cd06503">
    <property type="entry name" value="ATP-synt_Fo_b"/>
    <property type="match status" value="1"/>
</dbReference>
<protein>
    <recommendedName>
        <fullName evidence="13">ATP synthase subunit b</fullName>
    </recommendedName>
    <alternativeName>
        <fullName evidence="13">ATP synthase F(0) sector subunit b</fullName>
    </alternativeName>
    <alternativeName>
        <fullName evidence="13">ATPase subunit I</fullName>
    </alternativeName>
    <alternativeName>
        <fullName evidence="13">F-type ATPase subunit b</fullName>
        <shortName evidence="13">F-ATPase subunit b</shortName>
    </alternativeName>
</protein>
<keyword evidence="8 13" id="KW-0472">Membrane</keyword>
<evidence type="ECO:0000256" key="15">
    <source>
        <dbReference type="SAM" id="Coils"/>
    </source>
</evidence>
<keyword evidence="3 13" id="KW-0138">CF(0)</keyword>
<keyword evidence="9 13" id="KW-0066">ATP synthesis</keyword>
<dbReference type="OrthoDB" id="466272at2"/>
<dbReference type="AlphaFoldDB" id="Q2SNG6"/>
<evidence type="ECO:0000256" key="4">
    <source>
        <dbReference type="ARBA" id="ARBA00022692"/>
    </source>
</evidence>
<dbReference type="InterPro" id="IPR050059">
    <property type="entry name" value="ATP_synthase_B_chain"/>
</dbReference>
<evidence type="ECO:0000256" key="12">
    <source>
        <dbReference type="ARBA" id="ARBA00037847"/>
    </source>
</evidence>
<dbReference type="GO" id="GO:0005886">
    <property type="term" value="C:plasma membrane"/>
    <property type="evidence" value="ECO:0007669"/>
    <property type="project" value="UniProtKB-SubCell"/>
</dbReference>
<comment type="subunit">
    <text evidence="13">F-type ATPases have 2 components, F(1) - the catalytic core - and F(0) - the membrane proton channel. F(1) has five subunits: alpha(3), beta(3), gamma(1), delta(1), epsilon(1). F(0) has three main subunits: a(1), b(2) and c(10-14). The alpha and beta chains form an alternating ring which encloses part of the gamma chain. F(1) is attached to F(0) by a central stalk formed by the gamma and epsilon chains, while a peripheral stalk is formed by the delta and b chains.</text>
</comment>
<dbReference type="GO" id="GO:0046933">
    <property type="term" value="F:proton-transporting ATP synthase activity, rotational mechanism"/>
    <property type="evidence" value="ECO:0007669"/>
    <property type="project" value="UniProtKB-UniRule"/>
</dbReference>
<keyword evidence="6 13" id="KW-1133">Transmembrane helix</keyword>